<proteinExistence type="predicted"/>
<reference evidence="1 2" key="1">
    <citation type="submission" date="2015-12" db="EMBL/GenBank/DDBJ databases">
        <title>Draft genome sequence of the thermoanaerobe Thermotalea metallivorans, an isolate from the runoff channel of the Great Artesian Basin, Australia.</title>
        <authorList>
            <person name="Patel B.K."/>
        </authorList>
    </citation>
    <scope>NUCLEOTIDE SEQUENCE [LARGE SCALE GENOMIC DNA]</scope>
    <source>
        <strain evidence="1 2">B2-1</strain>
    </source>
</reference>
<accession>A0A140L2P1</accession>
<dbReference type="EMBL" id="LOEE01000046">
    <property type="protein sequence ID" value="KXG74816.1"/>
    <property type="molecule type" value="Genomic_DNA"/>
</dbReference>
<evidence type="ECO:0000313" key="2">
    <source>
        <dbReference type="Proteomes" id="UP000070456"/>
    </source>
</evidence>
<dbReference type="OrthoDB" id="2988649at2"/>
<sequence>MKDAVCHKFQQEVSNVLVRHKSILDIITKYQESCAKVNRAIIKSVTACGCIRIDAKKQDIPDHISFEELSDYMSNHIAGELCDICRDKVEKELGNHLFYLAALCNALHLNLQDIMLDQVKSLETLGKYSLY</sequence>
<evidence type="ECO:0000313" key="1">
    <source>
        <dbReference type="EMBL" id="KXG74816.1"/>
    </source>
</evidence>
<dbReference type="Proteomes" id="UP000070456">
    <property type="component" value="Unassembled WGS sequence"/>
</dbReference>
<comment type="caution">
    <text evidence="1">The sequence shown here is derived from an EMBL/GenBank/DDBJ whole genome shotgun (WGS) entry which is preliminary data.</text>
</comment>
<organism evidence="1 2">
    <name type="scientific">Thermotalea metallivorans</name>
    <dbReference type="NCBI Taxonomy" id="520762"/>
    <lineage>
        <taxon>Bacteria</taxon>
        <taxon>Bacillati</taxon>
        <taxon>Bacillota</taxon>
        <taxon>Clostridia</taxon>
        <taxon>Peptostreptococcales</taxon>
        <taxon>Thermotaleaceae</taxon>
        <taxon>Thermotalea</taxon>
    </lineage>
</organism>
<dbReference type="PATRIC" id="fig|520762.4.peg.2385"/>
<keyword evidence="2" id="KW-1185">Reference proteome</keyword>
<dbReference type="AlphaFoldDB" id="A0A140L2P1"/>
<protein>
    <recommendedName>
        <fullName evidence="3">DUF1573 domain-containing protein</fullName>
    </recommendedName>
</protein>
<gene>
    <name evidence="1" type="ORF">AN619_21570</name>
</gene>
<evidence type="ECO:0008006" key="3">
    <source>
        <dbReference type="Google" id="ProtNLM"/>
    </source>
</evidence>
<dbReference type="RefSeq" id="WP_068556833.1">
    <property type="nucleotide sequence ID" value="NZ_LOEE01000046.1"/>
</dbReference>
<dbReference type="STRING" id="520762.AN619_21570"/>
<name>A0A140L2P1_9FIRM</name>